<proteinExistence type="predicted"/>
<protein>
    <submittedName>
        <fullName evidence="1">Uncharacterized protein</fullName>
    </submittedName>
</protein>
<accession>A0A5C6W360</accession>
<sequence length="59" mass="6902">MLSFIKSLFTEKCPTCHKQLITSKTNFLSNIVIKTCPENHFKKEFHPALETYIESKRIS</sequence>
<evidence type="ECO:0000313" key="2">
    <source>
        <dbReference type="Proteomes" id="UP000321363"/>
    </source>
</evidence>
<gene>
    <name evidence="1" type="ORF">FS935_10685</name>
</gene>
<comment type="caution">
    <text evidence="1">The sequence shown here is derived from an EMBL/GenBank/DDBJ whole genome shotgun (WGS) entry which is preliminary data.</text>
</comment>
<organism evidence="1 2">
    <name type="scientific">Metabacillus litoralis</name>
    <dbReference type="NCBI Taxonomy" id="152268"/>
    <lineage>
        <taxon>Bacteria</taxon>
        <taxon>Bacillati</taxon>
        <taxon>Bacillota</taxon>
        <taxon>Bacilli</taxon>
        <taxon>Bacillales</taxon>
        <taxon>Bacillaceae</taxon>
        <taxon>Metabacillus</taxon>
    </lineage>
</organism>
<dbReference type="Proteomes" id="UP000321363">
    <property type="component" value="Unassembled WGS sequence"/>
</dbReference>
<name>A0A5C6W360_9BACI</name>
<dbReference type="AlphaFoldDB" id="A0A5C6W360"/>
<dbReference type="OrthoDB" id="2382036at2"/>
<keyword evidence="2" id="KW-1185">Reference proteome</keyword>
<dbReference type="EMBL" id="VOQF01000005">
    <property type="protein sequence ID" value="TXC91347.1"/>
    <property type="molecule type" value="Genomic_DNA"/>
</dbReference>
<reference evidence="1 2" key="1">
    <citation type="journal article" date="2005" name="Int. J. Syst. Evol. Microbiol.">
        <title>Bacillus litoralis sp. nov., isolated from a tidal flat of the Yellow Sea in Korea.</title>
        <authorList>
            <person name="Yoon J.H."/>
            <person name="Oh T.K."/>
        </authorList>
    </citation>
    <scope>NUCLEOTIDE SEQUENCE [LARGE SCALE GENOMIC DNA]</scope>
    <source>
        <strain evidence="1 2">SW-211</strain>
    </source>
</reference>
<evidence type="ECO:0000313" key="1">
    <source>
        <dbReference type="EMBL" id="TXC91347.1"/>
    </source>
</evidence>